<reference evidence="5 6" key="1">
    <citation type="journal article" date="2016" name="Int. J. Syst. Evol. Microbiol.">
        <title>Paraphotobacterium marinum gen. nov., sp. nov., a member of the family Vibrionaceae, isolated from surface seawater.</title>
        <authorList>
            <person name="Huang Z."/>
            <person name="Dong C."/>
            <person name="Shao Z."/>
        </authorList>
    </citation>
    <scope>NUCLEOTIDE SEQUENCE [LARGE SCALE GENOMIC DNA]</scope>
    <source>
        <strain evidence="5 6">NSCS20N07D</strain>
    </source>
</reference>
<dbReference type="PIRSF" id="PIRSF036893">
    <property type="entry name" value="Lipocalin_ApoD"/>
    <property type="match status" value="1"/>
</dbReference>
<comment type="similarity">
    <text evidence="1 2">Belongs to the calycin superfamily. Lipocalin family.</text>
</comment>
<dbReference type="InterPro" id="IPR002446">
    <property type="entry name" value="Lipocalin_bac"/>
</dbReference>
<keyword evidence="2" id="KW-0732">Signal</keyword>
<dbReference type="Pfam" id="PF08212">
    <property type="entry name" value="Lipocalin_2"/>
    <property type="match status" value="1"/>
</dbReference>
<dbReference type="RefSeq" id="WP_089074154.1">
    <property type="nucleotide sequence ID" value="NZ_CBCSAM010000002.1"/>
</dbReference>
<feature type="lipid moiety-binding region" description="N-palmitoyl cysteine" evidence="3">
    <location>
        <position position="18"/>
    </location>
</feature>
<evidence type="ECO:0000256" key="3">
    <source>
        <dbReference type="PIRSR" id="PIRSR036893-52"/>
    </source>
</evidence>
<dbReference type="AlphaFoldDB" id="A0A220VG83"/>
<dbReference type="PROSITE" id="PS00213">
    <property type="entry name" value="LIPOCALIN"/>
    <property type="match status" value="1"/>
</dbReference>
<dbReference type="PANTHER" id="PTHR10612:SF34">
    <property type="entry name" value="APOLIPOPROTEIN D"/>
    <property type="match status" value="1"/>
</dbReference>
<dbReference type="PANTHER" id="PTHR10612">
    <property type="entry name" value="APOLIPOPROTEIN D"/>
    <property type="match status" value="1"/>
</dbReference>
<evidence type="ECO:0000313" key="5">
    <source>
        <dbReference type="EMBL" id="ASK79246.1"/>
    </source>
</evidence>
<dbReference type="PROSITE" id="PS51257">
    <property type="entry name" value="PROKAR_LIPOPROTEIN"/>
    <property type="match status" value="1"/>
</dbReference>
<feature type="lipid moiety-binding region" description="S-diacylglycerol cysteine" evidence="3">
    <location>
        <position position="18"/>
    </location>
</feature>
<feature type="signal peptide" evidence="2">
    <location>
        <begin position="1"/>
        <end position="22"/>
    </location>
</feature>
<dbReference type="EMBL" id="CP022356">
    <property type="protein sequence ID" value="ASK79246.1"/>
    <property type="molecule type" value="Genomic_DNA"/>
</dbReference>
<feature type="chain" id="PRO_5013434123" description="Outer membrane lipoprotein Blc" evidence="2">
    <location>
        <begin position="23"/>
        <end position="173"/>
    </location>
</feature>
<dbReference type="CDD" id="cd19438">
    <property type="entry name" value="lipocalin_Blc-like"/>
    <property type="match status" value="1"/>
</dbReference>
<keyword evidence="3" id="KW-0564">Palmitate</keyword>
<organism evidence="5 6">
    <name type="scientific">Paraphotobacterium marinum</name>
    <dbReference type="NCBI Taxonomy" id="1755811"/>
    <lineage>
        <taxon>Bacteria</taxon>
        <taxon>Pseudomonadati</taxon>
        <taxon>Pseudomonadota</taxon>
        <taxon>Gammaproteobacteria</taxon>
        <taxon>Vibrionales</taxon>
        <taxon>Vibrionaceae</taxon>
        <taxon>Paraphotobacterium</taxon>
    </lineage>
</organism>
<keyword evidence="2 3" id="KW-0449">Lipoprotein</keyword>
<comment type="subcellular location">
    <subcellularLocation>
        <location evidence="2">Cell outer membrane</location>
    </subcellularLocation>
</comment>
<sequence length="173" mass="20363">MLKVLKNIMFIIIVFQSCYALSQEMQTVKHVDLKKYMGKWYEVARLPNSFQRNCTCTTAQYKFKSSDEISVVNSCIKKGKLSVAKGTAWQENAHDTSKLKVQFFWPFSAKYWILYLSKDYKYAVVGEPSRDYLWFLSRTKQVSPKQMKIMKEVALKNNYNLNNLLTTKNYQCK</sequence>
<keyword evidence="6" id="KW-1185">Reference proteome</keyword>
<dbReference type="PRINTS" id="PR01171">
    <property type="entry name" value="BCTLIPOCALIN"/>
</dbReference>
<dbReference type="GO" id="GO:0006950">
    <property type="term" value="P:response to stress"/>
    <property type="evidence" value="ECO:0007669"/>
    <property type="project" value="UniProtKB-ARBA"/>
</dbReference>
<dbReference type="GO" id="GO:0009279">
    <property type="term" value="C:cell outer membrane"/>
    <property type="evidence" value="ECO:0007669"/>
    <property type="project" value="UniProtKB-SubCell"/>
</dbReference>
<dbReference type="Gene3D" id="2.40.128.20">
    <property type="match status" value="1"/>
</dbReference>
<dbReference type="InterPro" id="IPR022272">
    <property type="entry name" value="Lipocalin_CS"/>
</dbReference>
<protein>
    <recommendedName>
        <fullName evidence="2">Outer membrane lipoprotein Blc</fullName>
    </recommendedName>
</protein>
<evidence type="ECO:0000259" key="4">
    <source>
        <dbReference type="Pfam" id="PF08212"/>
    </source>
</evidence>
<evidence type="ECO:0000256" key="2">
    <source>
        <dbReference type="PIRNR" id="PIRNR036893"/>
    </source>
</evidence>
<keyword evidence="2" id="KW-0998">Cell outer membrane</keyword>
<keyword evidence="2" id="KW-0446">Lipid-binding</keyword>
<dbReference type="Proteomes" id="UP000242175">
    <property type="component" value="Chromosome small"/>
</dbReference>
<dbReference type="InterPro" id="IPR012674">
    <property type="entry name" value="Calycin"/>
</dbReference>
<feature type="domain" description="Lipocalin/cytosolic fatty-acid binding" evidence="4">
    <location>
        <begin position="31"/>
        <end position="168"/>
    </location>
</feature>
<proteinExistence type="inferred from homology"/>
<dbReference type="GO" id="GO:0008289">
    <property type="term" value="F:lipid binding"/>
    <property type="evidence" value="ECO:0007669"/>
    <property type="project" value="UniProtKB-UniRule"/>
</dbReference>
<keyword evidence="2" id="KW-0472">Membrane</keyword>
<dbReference type="InterPro" id="IPR047202">
    <property type="entry name" value="Lipocalin_Blc-like_dom"/>
</dbReference>
<dbReference type="OrthoDB" id="9793905at2"/>
<dbReference type="KEGG" id="pmai:CF386_09245"/>
<evidence type="ECO:0000256" key="1">
    <source>
        <dbReference type="ARBA" id="ARBA00006889"/>
    </source>
</evidence>
<comment type="subunit">
    <text evidence="2">Homodimer.</text>
</comment>
<gene>
    <name evidence="5" type="ORF">CF386_09245</name>
</gene>
<evidence type="ECO:0000313" key="6">
    <source>
        <dbReference type="Proteomes" id="UP000242175"/>
    </source>
</evidence>
<dbReference type="SUPFAM" id="SSF50814">
    <property type="entry name" value="Lipocalins"/>
    <property type="match status" value="1"/>
</dbReference>
<dbReference type="InterPro" id="IPR000566">
    <property type="entry name" value="Lipocln_cytosolic_FA-bd_dom"/>
</dbReference>
<comment type="function">
    <text evidence="2">Involved in the storage or transport of lipids necessary for membrane maintenance under stressful conditions. Displays a binding preference for lysophospholipids.</text>
</comment>
<name>A0A220VG83_9GAMM</name>
<dbReference type="InterPro" id="IPR022271">
    <property type="entry name" value="Lipocalin_ApoD"/>
</dbReference>
<accession>A0A220VG83</accession>